<dbReference type="Proteomes" id="UP001202328">
    <property type="component" value="Unassembled WGS sequence"/>
</dbReference>
<protein>
    <submittedName>
        <fullName evidence="1">Uncharacterized protein</fullName>
    </submittedName>
</protein>
<organism evidence="1 2">
    <name type="scientific">Papaver atlanticum</name>
    <dbReference type="NCBI Taxonomy" id="357466"/>
    <lineage>
        <taxon>Eukaryota</taxon>
        <taxon>Viridiplantae</taxon>
        <taxon>Streptophyta</taxon>
        <taxon>Embryophyta</taxon>
        <taxon>Tracheophyta</taxon>
        <taxon>Spermatophyta</taxon>
        <taxon>Magnoliopsida</taxon>
        <taxon>Ranunculales</taxon>
        <taxon>Papaveraceae</taxon>
        <taxon>Papaveroideae</taxon>
        <taxon>Papaver</taxon>
    </lineage>
</organism>
<gene>
    <name evidence="1" type="ORF">MKW98_016951</name>
</gene>
<sequence>MASNKIHIFRQSAMEAGTPGKYYINPSPKLMSRASEWKVVEHEDAIETIFNKGAFVPLGIKMYKNQAYGDCENEDDDYSFIVNTDFLDVKKIDAEKKDDVTVFYFPKIKVEDNKKN</sequence>
<name>A0AAD4TJK7_9MAGN</name>
<evidence type="ECO:0000313" key="2">
    <source>
        <dbReference type="Proteomes" id="UP001202328"/>
    </source>
</evidence>
<proteinExistence type="predicted"/>
<comment type="caution">
    <text evidence="1">The sequence shown here is derived from an EMBL/GenBank/DDBJ whole genome shotgun (WGS) entry which is preliminary data.</text>
</comment>
<reference evidence="1" key="1">
    <citation type="submission" date="2022-04" db="EMBL/GenBank/DDBJ databases">
        <title>A functionally conserved STORR gene fusion in Papaver species that diverged 16.8 million years ago.</title>
        <authorList>
            <person name="Catania T."/>
        </authorList>
    </citation>
    <scope>NUCLEOTIDE SEQUENCE</scope>
    <source>
        <strain evidence="1">S-188037</strain>
    </source>
</reference>
<accession>A0AAD4TJK7</accession>
<evidence type="ECO:0000313" key="1">
    <source>
        <dbReference type="EMBL" id="KAI3960227.1"/>
    </source>
</evidence>
<keyword evidence="2" id="KW-1185">Reference proteome</keyword>
<dbReference type="AlphaFoldDB" id="A0AAD4TJK7"/>
<dbReference type="EMBL" id="JAJJMB010000948">
    <property type="protein sequence ID" value="KAI3960227.1"/>
    <property type="molecule type" value="Genomic_DNA"/>
</dbReference>